<dbReference type="WBParaSite" id="ES5_v2.g23245.t1">
    <property type="protein sequence ID" value="ES5_v2.g23245.t1"/>
    <property type="gene ID" value="ES5_v2.g23245"/>
</dbReference>
<protein>
    <submittedName>
        <fullName evidence="2">Uncharacterized protein</fullName>
    </submittedName>
</protein>
<sequence length="166" mass="19600">MLNGNISEDESRTQDIFDGKNYDEASTSMSDKDRNQEDITDNDDLWDVSAGLQELETFLSPDFHDNNVNANLAFVAACICIKEEENELKMFSTKLKMNETQKEAIEFLQDLEKDEIYDIDYKSIQPPQSKSKSTLNYWDSFKQEHRWIGKEQRNLEKWQRKWARKV</sequence>
<dbReference type="Proteomes" id="UP000887579">
    <property type="component" value="Unplaced"/>
</dbReference>
<evidence type="ECO:0000313" key="2">
    <source>
        <dbReference type="WBParaSite" id="ES5_v2.g23245.t1"/>
    </source>
</evidence>
<proteinExistence type="predicted"/>
<reference evidence="2" key="1">
    <citation type="submission" date="2022-11" db="UniProtKB">
        <authorList>
            <consortium name="WormBaseParasite"/>
        </authorList>
    </citation>
    <scope>IDENTIFICATION</scope>
</reference>
<evidence type="ECO:0000313" key="1">
    <source>
        <dbReference type="Proteomes" id="UP000887579"/>
    </source>
</evidence>
<organism evidence="1 2">
    <name type="scientific">Panagrolaimus sp. ES5</name>
    <dbReference type="NCBI Taxonomy" id="591445"/>
    <lineage>
        <taxon>Eukaryota</taxon>
        <taxon>Metazoa</taxon>
        <taxon>Ecdysozoa</taxon>
        <taxon>Nematoda</taxon>
        <taxon>Chromadorea</taxon>
        <taxon>Rhabditida</taxon>
        <taxon>Tylenchina</taxon>
        <taxon>Panagrolaimomorpha</taxon>
        <taxon>Panagrolaimoidea</taxon>
        <taxon>Panagrolaimidae</taxon>
        <taxon>Panagrolaimus</taxon>
    </lineage>
</organism>
<name>A0AC34G0W1_9BILA</name>
<accession>A0AC34G0W1</accession>